<feature type="region of interest" description="Disordered" evidence="6">
    <location>
        <begin position="312"/>
        <end position="347"/>
    </location>
</feature>
<dbReference type="SMART" id="SM01030">
    <property type="entry name" value="BHD_1"/>
    <property type="match status" value="1"/>
</dbReference>
<reference evidence="10 11" key="2">
    <citation type="submission" date="2015-05" db="EMBL/GenBank/DDBJ databases">
        <authorList>
            <person name="Morales-Cruz A."/>
            <person name="Amrine K.C."/>
            <person name="Cantu D."/>
        </authorList>
    </citation>
    <scope>NUCLEOTIDE SEQUENCE [LARGE SCALE GENOMIC DNA]</scope>
    <source>
        <strain evidence="10">UCRPC4</strain>
    </source>
</reference>
<keyword evidence="11" id="KW-1185">Reference proteome</keyword>
<feature type="domain" description="Rad4 beta-hairpin" evidence="8">
    <location>
        <begin position="529"/>
        <end position="590"/>
    </location>
</feature>
<feature type="region of interest" description="Disordered" evidence="6">
    <location>
        <begin position="712"/>
        <end position="783"/>
    </location>
</feature>
<feature type="compositionally biased region" description="Pro residues" evidence="6">
    <location>
        <begin position="331"/>
        <end position="345"/>
    </location>
</feature>
<dbReference type="InterPro" id="IPR018326">
    <property type="entry name" value="Rad4_beta-hairpin_dom1"/>
</dbReference>
<feature type="compositionally biased region" description="Basic and acidic residues" evidence="6">
    <location>
        <begin position="712"/>
        <end position="723"/>
    </location>
</feature>
<feature type="compositionally biased region" description="Pro residues" evidence="6">
    <location>
        <begin position="810"/>
        <end position="820"/>
    </location>
</feature>
<dbReference type="InterPro" id="IPR036985">
    <property type="entry name" value="Transglutaminase-like_sf"/>
</dbReference>
<feature type="compositionally biased region" description="Acidic residues" evidence="6">
    <location>
        <begin position="933"/>
        <end position="947"/>
    </location>
</feature>
<dbReference type="PANTHER" id="PTHR12135">
    <property type="entry name" value="DNA REPAIR PROTEIN XP-C / RAD4"/>
    <property type="match status" value="1"/>
</dbReference>
<comment type="caution">
    <text evidence="10">The sequence shown here is derived from an EMBL/GenBank/DDBJ whole genome shotgun (WGS) entry which is preliminary data.</text>
</comment>
<dbReference type="InterPro" id="IPR018328">
    <property type="entry name" value="Rad4_beta-hairpin_dom3"/>
</dbReference>
<dbReference type="Gene3D" id="3.30.60.290">
    <property type="entry name" value="Rad4, beta-hairpin domain BHD2"/>
    <property type="match status" value="1"/>
</dbReference>
<dbReference type="Pfam" id="PF10405">
    <property type="entry name" value="BHD_3"/>
    <property type="match status" value="1"/>
</dbReference>
<dbReference type="Pfam" id="PF10403">
    <property type="entry name" value="BHD_1"/>
    <property type="match status" value="1"/>
</dbReference>
<dbReference type="SMART" id="SM01031">
    <property type="entry name" value="BHD_2"/>
    <property type="match status" value="1"/>
</dbReference>
<dbReference type="InterPro" id="IPR038765">
    <property type="entry name" value="Papain-like_cys_pep_sf"/>
</dbReference>
<dbReference type="OrthoDB" id="300780at2759"/>
<dbReference type="GO" id="GO:0003684">
    <property type="term" value="F:damaged DNA binding"/>
    <property type="evidence" value="ECO:0007669"/>
    <property type="project" value="InterPro"/>
</dbReference>
<organism evidence="10 11">
    <name type="scientific">Phaeomoniella chlamydospora</name>
    <name type="common">Phaeoacremonium chlamydosporum</name>
    <dbReference type="NCBI Taxonomy" id="158046"/>
    <lineage>
        <taxon>Eukaryota</taxon>
        <taxon>Fungi</taxon>
        <taxon>Dikarya</taxon>
        <taxon>Ascomycota</taxon>
        <taxon>Pezizomycotina</taxon>
        <taxon>Eurotiomycetes</taxon>
        <taxon>Chaetothyriomycetidae</taxon>
        <taxon>Phaeomoniellales</taxon>
        <taxon>Phaeomoniellaceae</taxon>
        <taxon>Phaeomoniella</taxon>
    </lineage>
</organism>
<evidence type="ECO:0000256" key="5">
    <source>
        <dbReference type="ARBA" id="ARBA00023242"/>
    </source>
</evidence>
<dbReference type="GO" id="GO:0005737">
    <property type="term" value="C:cytoplasm"/>
    <property type="evidence" value="ECO:0007669"/>
    <property type="project" value="TreeGrafter"/>
</dbReference>
<feature type="compositionally biased region" description="Basic and acidic residues" evidence="6">
    <location>
        <begin position="914"/>
        <end position="927"/>
    </location>
</feature>
<dbReference type="GO" id="GO:0006289">
    <property type="term" value="P:nucleotide-excision repair"/>
    <property type="evidence" value="ECO:0007669"/>
    <property type="project" value="InterPro"/>
</dbReference>
<gene>
    <name evidence="10" type="ORF">UCRPC4_g06695</name>
</gene>
<dbReference type="Pfam" id="PF10404">
    <property type="entry name" value="BHD_2"/>
    <property type="match status" value="1"/>
</dbReference>
<feature type="compositionally biased region" description="Acidic residues" evidence="6">
    <location>
        <begin position="65"/>
        <end position="86"/>
    </location>
</feature>
<evidence type="ECO:0000259" key="8">
    <source>
        <dbReference type="SMART" id="SM01031"/>
    </source>
</evidence>
<evidence type="ECO:0000259" key="9">
    <source>
        <dbReference type="SMART" id="SM01032"/>
    </source>
</evidence>
<dbReference type="InterPro" id="IPR042488">
    <property type="entry name" value="Rad4_BHD3_sf"/>
</dbReference>
<evidence type="ECO:0000256" key="6">
    <source>
        <dbReference type="SAM" id="MobiDB-lite"/>
    </source>
</evidence>
<dbReference type="EMBL" id="LCWF01000220">
    <property type="protein sequence ID" value="KKY14594.1"/>
    <property type="molecule type" value="Genomic_DNA"/>
</dbReference>
<comment type="similarity">
    <text evidence="2">Belongs to the XPC family.</text>
</comment>
<dbReference type="GO" id="GO:0000111">
    <property type="term" value="C:nucleotide-excision repair factor 2 complex"/>
    <property type="evidence" value="ECO:0007669"/>
    <property type="project" value="TreeGrafter"/>
</dbReference>
<dbReference type="Gene3D" id="3.30.70.2460">
    <property type="entry name" value="Rad4, beta-hairpin domain BHD3"/>
    <property type="match status" value="1"/>
</dbReference>
<evidence type="ECO:0000256" key="2">
    <source>
        <dbReference type="ARBA" id="ARBA00009525"/>
    </source>
</evidence>
<keyword evidence="3" id="KW-0227">DNA damage</keyword>
<comment type="subcellular location">
    <subcellularLocation>
        <location evidence="1">Nucleus</location>
    </subcellularLocation>
</comment>
<feature type="compositionally biased region" description="Polar residues" evidence="6">
    <location>
        <begin position="19"/>
        <end position="32"/>
    </location>
</feature>
<dbReference type="Gene3D" id="3.90.260.10">
    <property type="entry name" value="Transglutaminase-like"/>
    <property type="match status" value="1"/>
</dbReference>
<evidence type="ECO:0000313" key="10">
    <source>
        <dbReference type="EMBL" id="KKY14594.1"/>
    </source>
</evidence>
<dbReference type="AlphaFoldDB" id="A0A0G2DVB1"/>
<evidence type="ECO:0000256" key="3">
    <source>
        <dbReference type="ARBA" id="ARBA00022763"/>
    </source>
</evidence>
<dbReference type="Gene3D" id="2.20.20.110">
    <property type="entry name" value="Rad4, beta-hairpin domain BHD1"/>
    <property type="match status" value="1"/>
</dbReference>
<dbReference type="PANTHER" id="PTHR12135:SF0">
    <property type="entry name" value="DNA REPAIR PROTEIN COMPLEMENTING XP-C CELLS"/>
    <property type="match status" value="1"/>
</dbReference>
<dbReference type="SUPFAM" id="SSF54001">
    <property type="entry name" value="Cysteine proteinases"/>
    <property type="match status" value="1"/>
</dbReference>
<accession>A0A0G2DVB1</accession>
<keyword evidence="5" id="KW-0539">Nucleus</keyword>
<feature type="domain" description="Rad4 beta-hairpin" evidence="9">
    <location>
        <begin position="597"/>
        <end position="671"/>
    </location>
</feature>
<feature type="region of interest" description="Disordered" evidence="6">
    <location>
        <begin position="801"/>
        <end position="947"/>
    </location>
</feature>
<sequence>MRADGQGRSVKRRRVGEGTSRQPDNINANFEQTVPEALAPSDHQNLDNLFEDSEDEKQQQIVYDDLIESDQEDEKDEDEDFEDVDLEAVPTAKGDDLKGDLDISLKPIDSEKVARSSQRKAVSAGERQLRLTVHKAHVLCFLAHVKYRNEWCNDIVVQDTLKPLVPRKIVNLLHVGEDEPQFRRDHSWHSGVEECCRIWKERFVITSRGIRRAWWKDDTDITDPGIYESETLFDKDDFRQAARTQTGSRDIGAQLFCALLRSVAVEARLVCSLQILPFSGVAKGMTPQKPGPTYIHANDLYRPKPNENVARSREQTPDFHNPRRRLGYPALPSPIPPARNTPTPPRNKKIVDSPYPIFWVEVFNETTQKWIPLDPIVRHTINKPKTGFEPPASDRLNNMSYVIAFEEDGTAKDVTLRYTRHYNAKTRKTRVESTKGGNQWWDKVMSHFAKAISEARDEVEDAELAAREAAEEMPRNVQDFKGHPHYALERHLRRNEAIWPLKEVGKVSPGMGRDAKLESIYRRSDVHIVRSTDQWYRKGRDVKVGEQPLKRVIPKRKKATEVVDFNEEDEDLQEGTRLYAEFQTEIYIPPPVAKGRVPKNAYGNIDVYVRSMIPPGGIHIQHPESVRAAKTLGIDYADAVTGFEFKGRQGRALVKGIVTAAQYEEAITEVLRSFNEEKARTIETTRTLEALAMWNKFLIGLRVKERVKEYQDETQGFEDKESGVSDDSQDEDYEDSSGGFFPDDAGGFIAEPTAVNTSAGFPAQGDEPHYSSTTLPDHDEQMPNWRTANIDLDTDIVIIHSPHTSSQPSQPHPIPNPITQPPLLEKSSSPARNPKPTQEEYNLVITSRPTTSSSLENTTQPQLAPQNPPPVLSPPLDSSNQEPIDNSAGGFIPDDDTAAAAVAPSPKHPNAETTRSENRDSESEIEKGSLLSEDPEDLDADPEWLLE</sequence>
<dbReference type="InterPro" id="IPR018327">
    <property type="entry name" value="BHD_2"/>
</dbReference>
<feature type="compositionally biased region" description="Polar residues" evidence="6">
    <location>
        <begin position="826"/>
        <end position="862"/>
    </location>
</feature>
<dbReference type="Proteomes" id="UP000053317">
    <property type="component" value="Unassembled WGS sequence"/>
</dbReference>
<evidence type="ECO:0000256" key="1">
    <source>
        <dbReference type="ARBA" id="ARBA00004123"/>
    </source>
</evidence>
<evidence type="ECO:0000313" key="11">
    <source>
        <dbReference type="Proteomes" id="UP000053317"/>
    </source>
</evidence>
<dbReference type="SMART" id="SM01032">
    <property type="entry name" value="BHD_3"/>
    <property type="match status" value="1"/>
</dbReference>
<feature type="region of interest" description="Disordered" evidence="6">
    <location>
        <begin position="1"/>
        <end position="97"/>
    </location>
</feature>
<name>A0A0G2DVB1_PHACM</name>
<dbReference type="InterPro" id="IPR018325">
    <property type="entry name" value="Rad4/PNGase_transGLS-fold"/>
</dbReference>
<dbReference type="GO" id="GO:0071942">
    <property type="term" value="C:XPC complex"/>
    <property type="evidence" value="ECO:0007669"/>
    <property type="project" value="TreeGrafter"/>
</dbReference>
<reference evidence="10 11" key="1">
    <citation type="submission" date="2015-05" db="EMBL/GenBank/DDBJ databases">
        <title>Distinctive expansion of gene families associated with plant cell wall degradation and secondary metabolism in the genomes of grapevine trunk pathogens.</title>
        <authorList>
            <person name="Lawrence D.P."/>
            <person name="Travadon R."/>
            <person name="Rolshausen P.E."/>
            <person name="Baumgartner K."/>
        </authorList>
    </citation>
    <scope>NUCLEOTIDE SEQUENCE [LARGE SCALE GENOMIC DNA]</scope>
    <source>
        <strain evidence="10">UCRPC4</strain>
    </source>
</reference>
<feature type="compositionally biased region" description="Basic and acidic residues" evidence="6">
    <location>
        <begin position="312"/>
        <end position="321"/>
    </location>
</feature>
<keyword evidence="4" id="KW-0234">DNA repair</keyword>
<dbReference type="GO" id="GO:0006298">
    <property type="term" value="P:mismatch repair"/>
    <property type="evidence" value="ECO:0007669"/>
    <property type="project" value="TreeGrafter"/>
</dbReference>
<protein>
    <submittedName>
        <fullName evidence="10">Putative dna repair protein</fullName>
    </submittedName>
</protein>
<dbReference type="Pfam" id="PF03835">
    <property type="entry name" value="Rad4"/>
    <property type="match status" value="1"/>
</dbReference>
<evidence type="ECO:0000259" key="7">
    <source>
        <dbReference type="SMART" id="SM01030"/>
    </source>
</evidence>
<proteinExistence type="inferred from homology"/>
<dbReference type="GO" id="GO:0003697">
    <property type="term" value="F:single-stranded DNA binding"/>
    <property type="evidence" value="ECO:0007669"/>
    <property type="project" value="TreeGrafter"/>
</dbReference>
<dbReference type="InterPro" id="IPR004583">
    <property type="entry name" value="DNA_repair_Rad4"/>
</dbReference>
<feature type="domain" description="Rad4 beta-hairpin" evidence="7">
    <location>
        <begin position="469"/>
        <end position="527"/>
    </location>
</feature>
<evidence type="ECO:0000256" key="4">
    <source>
        <dbReference type="ARBA" id="ARBA00023204"/>
    </source>
</evidence>